<feature type="transmembrane region" description="Helical" evidence="6">
    <location>
        <begin position="108"/>
        <end position="128"/>
    </location>
</feature>
<reference evidence="8 9" key="1">
    <citation type="submission" date="2018-06" db="EMBL/GenBank/DDBJ databases">
        <title>Genomic Encyclopedia of Type Strains, Phase IV (KMG-IV): sequencing the most valuable type-strain genomes for metagenomic binning, comparative biology and taxonomic classification.</title>
        <authorList>
            <person name="Goeker M."/>
        </authorList>
    </citation>
    <scope>NUCLEOTIDE SEQUENCE [LARGE SCALE GENOMIC DNA]</scope>
    <source>
        <strain evidence="8 9">DSM 5</strain>
    </source>
</reference>
<sequence length="213" mass="23910">MPSWFSLETLTNLTQEYRALGPIIGLLLPFLEAFLPFLPLVVFIIANVSAYGILFGFLLSWAGSVAGAYTVFLVIRKYGRAKVLGFITRHEKIQKLILWVERNGFGPLFLLICFPFTPSALINIVAGLSNMKKSTYLWTITLGKLIMILVVSFIGSDIRALITQPIRTAIVLAIIGILWFAGKGIEKRIDKRVDADFRSISKERKLKEEKTSE</sequence>
<keyword evidence="5 6" id="KW-0472">Membrane</keyword>
<evidence type="ECO:0000256" key="3">
    <source>
        <dbReference type="ARBA" id="ARBA00022692"/>
    </source>
</evidence>
<evidence type="ECO:0000256" key="5">
    <source>
        <dbReference type="ARBA" id="ARBA00023136"/>
    </source>
</evidence>
<evidence type="ECO:0000256" key="6">
    <source>
        <dbReference type="RuleBase" id="RU366058"/>
    </source>
</evidence>
<keyword evidence="3 6" id="KW-0812">Transmembrane</keyword>
<comment type="similarity">
    <text evidence="6">Belongs to the TVP38/TMEM64 family.</text>
</comment>
<evidence type="ECO:0000259" key="7">
    <source>
        <dbReference type="Pfam" id="PF09335"/>
    </source>
</evidence>
<keyword evidence="2 6" id="KW-1003">Cell membrane</keyword>
<dbReference type="EMBL" id="QKZI01000001">
    <property type="protein sequence ID" value="PZX08217.1"/>
    <property type="molecule type" value="Genomic_DNA"/>
</dbReference>
<dbReference type="PANTHER" id="PTHR12677:SF55">
    <property type="entry name" value="UNDECAPRENYL PHOSPHATE TRANSPORTER SAOUHSC_00901-RELATED"/>
    <property type="match status" value="1"/>
</dbReference>
<feature type="transmembrane region" description="Helical" evidence="6">
    <location>
        <begin position="53"/>
        <end position="75"/>
    </location>
</feature>
<dbReference type="GO" id="GO:0005886">
    <property type="term" value="C:plasma membrane"/>
    <property type="evidence" value="ECO:0007669"/>
    <property type="project" value="UniProtKB-SubCell"/>
</dbReference>
<dbReference type="OrthoDB" id="1651121at2"/>
<dbReference type="InterPro" id="IPR015414">
    <property type="entry name" value="TMEM64"/>
</dbReference>
<feature type="transmembrane region" description="Helical" evidence="6">
    <location>
        <begin position="20"/>
        <end position="46"/>
    </location>
</feature>
<organism evidence="8 9">
    <name type="scientific">Psychrobacillus insolitus</name>
    <dbReference type="NCBI Taxonomy" id="1461"/>
    <lineage>
        <taxon>Bacteria</taxon>
        <taxon>Bacillati</taxon>
        <taxon>Bacillota</taxon>
        <taxon>Bacilli</taxon>
        <taxon>Bacillales</taxon>
        <taxon>Bacillaceae</taxon>
        <taxon>Psychrobacillus</taxon>
    </lineage>
</organism>
<evidence type="ECO:0000256" key="1">
    <source>
        <dbReference type="ARBA" id="ARBA00004651"/>
    </source>
</evidence>
<protein>
    <recommendedName>
        <fullName evidence="6">TVP38/TMEM64 family membrane protein</fullName>
    </recommendedName>
</protein>
<dbReference type="AlphaFoldDB" id="A0A2W7MM54"/>
<keyword evidence="4 6" id="KW-1133">Transmembrane helix</keyword>
<dbReference type="PANTHER" id="PTHR12677">
    <property type="entry name" value="GOLGI APPARATUS MEMBRANE PROTEIN TVP38-RELATED"/>
    <property type="match status" value="1"/>
</dbReference>
<gene>
    <name evidence="8" type="ORF">C7437_1011341</name>
</gene>
<comment type="caution">
    <text evidence="8">The sequence shown here is derived from an EMBL/GenBank/DDBJ whole genome shotgun (WGS) entry which is preliminary data.</text>
</comment>
<evidence type="ECO:0000313" key="8">
    <source>
        <dbReference type="EMBL" id="PZX08217.1"/>
    </source>
</evidence>
<feature type="transmembrane region" description="Helical" evidence="6">
    <location>
        <begin position="161"/>
        <end position="182"/>
    </location>
</feature>
<evidence type="ECO:0000256" key="2">
    <source>
        <dbReference type="ARBA" id="ARBA00022475"/>
    </source>
</evidence>
<proteinExistence type="inferred from homology"/>
<feature type="transmembrane region" description="Helical" evidence="6">
    <location>
        <begin position="135"/>
        <end position="155"/>
    </location>
</feature>
<dbReference type="InterPro" id="IPR032816">
    <property type="entry name" value="VTT_dom"/>
</dbReference>
<dbReference type="Pfam" id="PF09335">
    <property type="entry name" value="VTT_dom"/>
    <property type="match status" value="1"/>
</dbReference>
<keyword evidence="9" id="KW-1185">Reference proteome</keyword>
<comment type="subcellular location">
    <subcellularLocation>
        <location evidence="1 6">Cell membrane</location>
        <topology evidence="1 6">Multi-pass membrane protein</topology>
    </subcellularLocation>
</comment>
<feature type="domain" description="VTT" evidence="7">
    <location>
        <begin position="38"/>
        <end position="156"/>
    </location>
</feature>
<evidence type="ECO:0000256" key="4">
    <source>
        <dbReference type="ARBA" id="ARBA00022989"/>
    </source>
</evidence>
<dbReference type="RefSeq" id="WP_111438804.1">
    <property type="nucleotide sequence ID" value="NZ_QKZI01000001.1"/>
</dbReference>
<dbReference type="Proteomes" id="UP000248646">
    <property type="component" value="Unassembled WGS sequence"/>
</dbReference>
<name>A0A2W7MM54_9BACI</name>
<evidence type="ECO:0000313" key="9">
    <source>
        <dbReference type="Proteomes" id="UP000248646"/>
    </source>
</evidence>
<accession>A0A2W7MM54</accession>